<comment type="caution">
    <text evidence="12">The sequence shown here is derived from an EMBL/GenBank/DDBJ whole genome shotgun (WGS) entry which is preliminary data.</text>
</comment>
<dbReference type="InterPro" id="IPR001789">
    <property type="entry name" value="Sig_transdc_resp-reg_receiver"/>
</dbReference>
<dbReference type="Gene3D" id="3.40.50.2300">
    <property type="match status" value="1"/>
</dbReference>
<dbReference type="Proteomes" id="UP001158066">
    <property type="component" value="Unassembled WGS sequence"/>
</dbReference>
<dbReference type="InterPro" id="IPR003593">
    <property type="entry name" value="AAA+_ATPase"/>
</dbReference>
<evidence type="ECO:0000256" key="9">
    <source>
        <dbReference type="SAM" id="MobiDB-lite"/>
    </source>
</evidence>
<feature type="modified residue" description="4-aspartylphosphate" evidence="8">
    <location>
        <position position="53"/>
    </location>
</feature>
<dbReference type="Gene3D" id="1.10.10.60">
    <property type="entry name" value="Homeodomain-like"/>
    <property type="match status" value="1"/>
</dbReference>
<dbReference type="RefSeq" id="WP_283410853.1">
    <property type="nucleotide sequence ID" value="NZ_FXUF01000024.1"/>
</dbReference>
<evidence type="ECO:0000256" key="2">
    <source>
        <dbReference type="ARBA" id="ARBA00022553"/>
    </source>
</evidence>
<dbReference type="PANTHER" id="PTHR32071:SF113">
    <property type="entry name" value="ALGINATE BIOSYNTHESIS TRANSCRIPTIONAL REGULATORY PROTEIN ALGB"/>
    <property type="match status" value="1"/>
</dbReference>
<dbReference type="SUPFAM" id="SSF52540">
    <property type="entry name" value="P-loop containing nucleoside triphosphate hydrolases"/>
    <property type="match status" value="1"/>
</dbReference>
<keyword evidence="3" id="KW-0547">Nucleotide-binding</keyword>
<dbReference type="InterPro" id="IPR058031">
    <property type="entry name" value="AAA_lid_NorR"/>
</dbReference>
<dbReference type="Pfam" id="PF00158">
    <property type="entry name" value="Sigma54_activat"/>
    <property type="match status" value="1"/>
</dbReference>
<dbReference type="SMART" id="SM00448">
    <property type="entry name" value="REC"/>
    <property type="match status" value="1"/>
</dbReference>
<keyword evidence="2 8" id="KW-0597">Phosphoprotein</keyword>
<dbReference type="SMART" id="SM00382">
    <property type="entry name" value="AAA"/>
    <property type="match status" value="1"/>
</dbReference>
<dbReference type="Gene3D" id="3.40.50.300">
    <property type="entry name" value="P-loop containing nucleotide triphosphate hydrolases"/>
    <property type="match status" value="1"/>
</dbReference>
<accession>A0AA45X0C3</accession>
<dbReference type="CDD" id="cd00009">
    <property type="entry name" value="AAA"/>
    <property type="match status" value="1"/>
</dbReference>
<evidence type="ECO:0000313" key="13">
    <source>
        <dbReference type="Proteomes" id="UP001158066"/>
    </source>
</evidence>
<reference evidence="12" key="1">
    <citation type="submission" date="2017-05" db="EMBL/GenBank/DDBJ databases">
        <authorList>
            <person name="Varghese N."/>
            <person name="Submissions S."/>
        </authorList>
    </citation>
    <scope>NUCLEOTIDE SEQUENCE</scope>
    <source>
        <strain evidence="12">Su22</strain>
    </source>
</reference>
<dbReference type="InterPro" id="IPR027417">
    <property type="entry name" value="P-loop_NTPase"/>
</dbReference>
<keyword evidence="6" id="KW-0804">Transcription</keyword>
<organism evidence="12 13">
    <name type="scientific">Anoxynatronum buryatiense</name>
    <dbReference type="NCBI Taxonomy" id="489973"/>
    <lineage>
        <taxon>Bacteria</taxon>
        <taxon>Bacillati</taxon>
        <taxon>Bacillota</taxon>
        <taxon>Clostridia</taxon>
        <taxon>Eubacteriales</taxon>
        <taxon>Clostridiaceae</taxon>
        <taxon>Anoxynatronum</taxon>
    </lineage>
</organism>
<evidence type="ECO:0000256" key="4">
    <source>
        <dbReference type="ARBA" id="ARBA00022840"/>
    </source>
</evidence>
<dbReference type="PROSITE" id="PS50110">
    <property type="entry name" value="RESPONSE_REGULATORY"/>
    <property type="match status" value="1"/>
</dbReference>
<dbReference type="SUPFAM" id="SSF52172">
    <property type="entry name" value="CheY-like"/>
    <property type="match status" value="1"/>
</dbReference>
<dbReference type="InterPro" id="IPR009057">
    <property type="entry name" value="Homeodomain-like_sf"/>
</dbReference>
<gene>
    <name evidence="12" type="ORF">SAMN06296020_1244</name>
</gene>
<name>A0AA45X0C3_9CLOT</name>
<dbReference type="InterPro" id="IPR002197">
    <property type="entry name" value="HTH_Fis"/>
</dbReference>
<dbReference type="PROSITE" id="PS00675">
    <property type="entry name" value="SIGMA54_INTERACT_1"/>
    <property type="match status" value="1"/>
</dbReference>
<evidence type="ECO:0000256" key="7">
    <source>
        <dbReference type="ARBA" id="ARBA00024867"/>
    </source>
</evidence>
<dbReference type="InterPro" id="IPR011006">
    <property type="entry name" value="CheY-like_superfamily"/>
</dbReference>
<protein>
    <recommendedName>
        <fullName evidence="1">Stage 0 sporulation protein A homolog</fullName>
    </recommendedName>
</protein>
<feature type="domain" description="Sigma-54 factor interaction" evidence="10">
    <location>
        <begin position="144"/>
        <end position="373"/>
    </location>
</feature>
<dbReference type="Pfam" id="PF25601">
    <property type="entry name" value="AAA_lid_14"/>
    <property type="match status" value="1"/>
</dbReference>
<dbReference type="AlphaFoldDB" id="A0AA45X0C3"/>
<dbReference type="PROSITE" id="PS50045">
    <property type="entry name" value="SIGMA54_INTERACT_4"/>
    <property type="match status" value="1"/>
</dbReference>
<dbReference type="GO" id="GO:0006355">
    <property type="term" value="P:regulation of DNA-templated transcription"/>
    <property type="evidence" value="ECO:0007669"/>
    <property type="project" value="InterPro"/>
</dbReference>
<feature type="compositionally biased region" description="Low complexity" evidence="9">
    <location>
        <begin position="386"/>
        <end position="397"/>
    </location>
</feature>
<proteinExistence type="predicted"/>
<evidence type="ECO:0000256" key="8">
    <source>
        <dbReference type="PROSITE-ProRule" id="PRU00169"/>
    </source>
</evidence>
<keyword evidence="13" id="KW-1185">Reference proteome</keyword>
<dbReference type="PRINTS" id="PR01590">
    <property type="entry name" value="HTHFIS"/>
</dbReference>
<dbReference type="InterPro" id="IPR025662">
    <property type="entry name" value="Sigma_54_int_dom_ATP-bd_1"/>
</dbReference>
<feature type="region of interest" description="Disordered" evidence="9">
    <location>
        <begin position="382"/>
        <end position="405"/>
    </location>
</feature>
<evidence type="ECO:0000259" key="10">
    <source>
        <dbReference type="PROSITE" id="PS50045"/>
    </source>
</evidence>
<dbReference type="FunFam" id="3.40.50.2300:FF:000018">
    <property type="entry name" value="DNA-binding transcriptional regulator NtrC"/>
    <property type="match status" value="1"/>
</dbReference>
<comment type="function">
    <text evidence="7">May play the central regulatory role in sporulation. It may be an element of the effector pathway responsible for the activation of sporulation genes in response to nutritional stress. Spo0A may act in concert with spo0H (a sigma factor) to control the expression of some genes that are critical to the sporulation process.</text>
</comment>
<evidence type="ECO:0000256" key="6">
    <source>
        <dbReference type="ARBA" id="ARBA00023163"/>
    </source>
</evidence>
<dbReference type="SUPFAM" id="SSF46689">
    <property type="entry name" value="Homeodomain-like"/>
    <property type="match status" value="1"/>
</dbReference>
<evidence type="ECO:0000256" key="1">
    <source>
        <dbReference type="ARBA" id="ARBA00018672"/>
    </source>
</evidence>
<keyword evidence="5" id="KW-0805">Transcription regulation</keyword>
<evidence type="ECO:0000313" key="12">
    <source>
        <dbReference type="EMBL" id="SMP71619.1"/>
    </source>
</evidence>
<evidence type="ECO:0000256" key="5">
    <source>
        <dbReference type="ARBA" id="ARBA00023015"/>
    </source>
</evidence>
<dbReference type="GO" id="GO:0000160">
    <property type="term" value="P:phosphorelay signal transduction system"/>
    <property type="evidence" value="ECO:0007669"/>
    <property type="project" value="InterPro"/>
</dbReference>
<dbReference type="Pfam" id="PF02954">
    <property type="entry name" value="HTH_8"/>
    <property type="match status" value="1"/>
</dbReference>
<feature type="domain" description="Response regulatory" evidence="11">
    <location>
        <begin position="4"/>
        <end position="120"/>
    </location>
</feature>
<dbReference type="PANTHER" id="PTHR32071">
    <property type="entry name" value="TRANSCRIPTIONAL REGULATORY PROTEIN"/>
    <property type="match status" value="1"/>
</dbReference>
<dbReference type="Pfam" id="PF00072">
    <property type="entry name" value="Response_reg"/>
    <property type="match status" value="1"/>
</dbReference>
<keyword evidence="4" id="KW-0067">ATP-binding</keyword>
<evidence type="ECO:0000256" key="3">
    <source>
        <dbReference type="ARBA" id="ARBA00022741"/>
    </source>
</evidence>
<dbReference type="EMBL" id="FXUF01000024">
    <property type="protein sequence ID" value="SMP71619.1"/>
    <property type="molecule type" value="Genomic_DNA"/>
</dbReference>
<dbReference type="GO" id="GO:0005524">
    <property type="term" value="F:ATP binding"/>
    <property type="evidence" value="ECO:0007669"/>
    <property type="project" value="UniProtKB-KW"/>
</dbReference>
<dbReference type="FunFam" id="3.40.50.300:FF:000006">
    <property type="entry name" value="DNA-binding transcriptional regulator NtrC"/>
    <property type="match status" value="1"/>
</dbReference>
<evidence type="ECO:0000259" key="11">
    <source>
        <dbReference type="PROSITE" id="PS50110"/>
    </source>
</evidence>
<dbReference type="GO" id="GO:0043565">
    <property type="term" value="F:sequence-specific DNA binding"/>
    <property type="evidence" value="ECO:0007669"/>
    <property type="project" value="InterPro"/>
</dbReference>
<dbReference type="Gene3D" id="1.10.8.60">
    <property type="match status" value="1"/>
</dbReference>
<dbReference type="InterPro" id="IPR002078">
    <property type="entry name" value="Sigma_54_int"/>
</dbReference>
<sequence>MKPKILIVDDEKNMRWAISRALEKEGYVIYEASNGREGIEAFERHRPDVMLLDLKMPVMDGMEALKKIKESTTTTTTSVLMLTAHGTMETAIEAMKRGAMDYLSKPFDVEELKVQIRKALHVSELEEQVTYLKEATAFETGNVVIGNSQPMKELMAMVERVAATPATILIQGESGTGKEIIAHLVHHNSPRRDKPFIKVNCGAIPETLIESELFGHEKGAFTGAVSRKIGKFERARGGTILLDEIGELSLSMQVKLLRVVQDKEIERVGGSETVSVDARVVAATNRQLKKMTEEGTFREDLYYRLNVIPLHIPPLRDRKEDIPGFVHHFMKAFCSEMGRKLMTLSPKAMAQLVNHPWKGNVRELENYIERLVILSPTDDVQEVDLPTPGTTGTSGTSDTKKDSGIQLPEEGISLDELEKNLILQALEKTGNNQTKSAQLLGISRHTLMYRMDKHGISK</sequence>